<evidence type="ECO:0008006" key="3">
    <source>
        <dbReference type="Google" id="ProtNLM"/>
    </source>
</evidence>
<dbReference type="RefSeq" id="WP_025251101.1">
    <property type="nucleotide sequence ID" value="NZ_CP006934.1"/>
</dbReference>
<name>W6A9V8_9MOLU</name>
<dbReference type="EMBL" id="CP006934">
    <property type="protein sequence ID" value="AHI53963.1"/>
    <property type="molecule type" value="Genomic_DNA"/>
</dbReference>
<gene>
    <name evidence="1" type="ORF">SSABA_v1c05590</name>
</gene>
<proteinExistence type="predicted"/>
<dbReference type="AlphaFoldDB" id="W6A9V8"/>
<dbReference type="OrthoDB" id="390526at2"/>
<protein>
    <recommendedName>
        <fullName evidence="3">Lipoprotein</fullName>
    </recommendedName>
</protein>
<accession>W6A9V8</accession>
<sequence length="583" mass="67681">MKKLLSILAVSSMIVSVPLNTIACGRNKDRVVDDYDFERQKQLMIEAVNDIFQQNLKNDFDKFFFIKKENNPFEYDYEEFVEKLDDFNNPESDYYQNIKSAIENLVNWKSIENEVQSEVVANVNYKQLLIDNQSPIKNGYEIEKIEFIHKENAKAVTIQFQISSDVYFLDRIGSQDFETISFTSQMSIFEEVDVAEVFQEIQTEYKKQINSEEVANSFKVLSDKGDLAQTANQISEDETIKSQISLILNQIVADTNRDKFKFVGENFKVRANQNNSTDSSTAHSSPKFDWDRTNEPITTLKGALLGDEEMEKILLEDIKSKDSKFFDKRERKEIENIDQLIAKHEGMALGINPYNLDLNLWKSNLDYSIKNQGSKFAFKPENEEKTIALFRVDFLDLQISYEDDNFELPEMSAIVKQETTKNNTSELEGQFWEDAYFFTKSFYNFDGTNSEESNPDFIYYLNKPENWDELVDKQLPTDDYLQDLIGAANPEASERLNNLGLSLVFSWNGFQNTSPMKNIMFNSDGDVYFYNSMENQYLYPQLRVHFFSSGIESGTAKISFSFNYRSDFNMKQVGVSPSGWKFK</sequence>
<dbReference type="Proteomes" id="UP000019265">
    <property type="component" value="Chromosome"/>
</dbReference>
<dbReference type="PATRIC" id="fig|1276257.3.peg.570"/>
<dbReference type="KEGG" id="ssab:SSABA_v1c05590"/>
<dbReference type="HOGENOM" id="CLU_032639_0_0_14"/>
<keyword evidence="2" id="KW-1185">Reference proteome</keyword>
<evidence type="ECO:0000313" key="2">
    <source>
        <dbReference type="Proteomes" id="UP000019265"/>
    </source>
</evidence>
<evidence type="ECO:0000313" key="1">
    <source>
        <dbReference type="EMBL" id="AHI53963.1"/>
    </source>
</evidence>
<reference evidence="1 2" key="1">
    <citation type="journal article" date="2014" name="Genome Biol. Evol.">
        <title>Molecular evolution of the substrate utilization strategies and putative virulence factors in mosquito-associated Spiroplasma species.</title>
        <authorList>
            <person name="Chang T.H."/>
            <person name="Lo W.S."/>
            <person name="Ku C."/>
            <person name="Chen L.L."/>
            <person name="Kuo C.H."/>
        </authorList>
    </citation>
    <scope>NUCLEOTIDE SEQUENCE [LARGE SCALE GENOMIC DNA]</scope>
    <source>
        <strain evidence="1">Ar-1343</strain>
    </source>
</reference>
<organism evidence="1 2">
    <name type="scientific">Spiroplasma sabaudiense Ar-1343</name>
    <dbReference type="NCBI Taxonomy" id="1276257"/>
    <lineage>
        <taxon>Bacteria</taxon>
        <taxon>Bacillati</taxon>
        <taxon>Mycoplasmatota</taxon>
        <taxon>Mollicutes</taxon>
        <taxon>Entomoplasmatales</taxon>
        <taxon>Spiroplasmataceae</taxon>
        <taxon>Spiroplasma</taxon>
    </lineage>
</organism>